<proteinExistence type="predicted"/>
<organism evidence="1 2">
    <name type="scientific">Sphingobium quisquiliarum P25</name>
    <dbReference type="NCBI Taxonomy" id="1329909"/>
    <lineage>
        <taxon>Bacteria</taxon>
        <taxon>Pseudomonadati</taxon>
        <taxon>Pseudomonadota</taxon>
        <taxon>Alphaproteobacteria</taxon>
        <taxon>Sphingomonadales</taxon>
        <taxon>Sphingomonadaceae</taxon>
        <taxon>Sphingobium</taxon>
    </lineage>
</organism>
<evidence type="ECO:0008006" key="3">
    <source>
        <dbReference type="Google" id="ProtNLM"/>
    </source>
</evidence>
<evidence type="ECO:0000313" key="1">
    <source>
        <dbReference type="EMBL" id="EQA99281.1"/>
    </source>
</evidence>
<protein>
    <recommendedName>
        <fullName evidence="3">DUF2336 domain-containing protein</fullName>
    </recommendedName>
</protein>
<accession>T0GF44</accession>
<name>T0GF44_9SPHN</name>
<sequence>MLPGMSAFSFPSGTMVADSWPMARVMAGMSAVPVGHAIDLAFFFPETERDRHDALMAETRRHLGGCLTGIEAALRIALRDRPAIAALAGQQRAMLCWPMVCAQPTLLSPALLAHMQMRAGVTLMLRQFGQPDGEFEEAEADALLANDDPAIGETLAALAVAEGRWLAIGAEDEPMLADLPAEHFAELLWTAAACMTAVVQRSGMDGAETALPMFEQAGRALLAAHDEARGPIAIAARLVRQLGERADAPDLLGAALGQRRFLLFAALAARRLRMDCAQVADIMVLGPVNELAALCRSLGGSDADYRHLLLALRPVRPSLTDAAIIGEADRYQALTEAQADAAVSTMRAPVALRAKLDHLRRVAF</sequence>
<dbReference type="Proteomes" id="UP000015525">
    <property type="component" value="Unassembled WGS sequence"/>
</dbReference>
<dbReference type="RefSeq" id="WP_021239961.1">
    <property type="nucleotide sequence ID" value="NZ_ATHO01000167.1"/>
</dbReference>
<dbReference type="AlphaFoldDB" id="T0GF44"/>
<reference evidence="1 2" key="1">
    <citation type="journal article" date="2013" name="Genome Announc.">
        <title>Draft Genome Sequence of Sphingobium quisquiliarum Strain P25T, a Novel Hexachlorocyclohexane (HCH)-Degrading Bacterium Isolated from an HCH Dumpsite.</title>
        <authorList>
            <person name="Kumar Singh A."/>
            <person name="Sangwan N."/>
            <person name="Sharma A."/>
            <person name="Gupta V."/>
            <person name="Khurana J.P."/>
            <person name="Lal R."/>
        </authorList>
    </citation>
    <scope>NUCLEOTIDE SEQUENCE [LARGE SCALE GENOMIC DNA]</scope>
    <source>
        <strain evidence="1 2">P25</strain>
    </source>
</reference>
<dbReference type="EMBL" id="ATHO01000167">
    <property type="protein sequence ID" value="EQA99281.1"/>
    <property type="molecule type" value="Genomic_DNA"/>
</dbReference>
<evidence type="ECO:0000313" key="2">
    <source>
        <dbReference type="Proteomes" id="UP000015525"/>
    </source>
</evidence>
<keyword evidence="2" id="KW-1185">Reference proteome</keyword>
<comment type="caution">
    <text evidence="1">The sequence shown here is derived from an EMBL/GenBank/DDBJ whole genome shotgun (WGS) entry which is preliminary data.</text>
</comment>
<gene>
    <name evidence="1" type="ORF">L288_19825</name>
</gene>
<dbReference type="PATRIC" id="fig|1329909.3.peg.3817"/>